<dbReference type="AlphaFoldDB" id="A0A1H7J852"/>
<dbReference type="STRING" id="46177.SAMN05660976_01039"/>
<dbReference type="Proteomes" id="UP000198953">
    <property type="component" value="Unassembled WGS sequence"/>
</dbReference>
<dbReference type="InterPro" id="IPR029058">
    <property type="entry name" value="AB_hydrolase_fold"/>
</dbReference>
<gene>
    <name evidence="1" type="ORF">SAMN05660976_01039</name>
</gene>
<reference evidence="1 2" key="1">
    <citation type="submission" date="2016-10" db="EMBL/GenBank/DDBJ databases">
        <authorList>
            <person name="de Groot N.N."/>
        </authorList>
    </citation>
    <scope>NUCLEOTIDE SEQUENCE [LARGE SCALE GENOMIC DNA]</scope>
    <source>
        <strain evidence="1 2">DSM 43357</strain>
    </source>
</reference>
<protein>
    <submittedName>
        <fullName evidence="1">Uncharacterized protein</fullName>
    </submittedName>
</protein>
<proteinExistence type="predicted"/>
<sequence>MLGHGRVTVKEALAFFAPYFVRAGFAVPAIGYRTVGSSEGGPRGVDHPERQVEDFHLRRARLADITPTPAYESVAAMTQ</sequence>
<evidence type="ECO:0000313" key="2">
    <source>
        <dbReference type="Proteomes" id="UP000198953"/>
    </source>
</evidence>
<accession>A0A1H7J852</accession>
<dbReference type="Gene3D" id="3.40.50.1820">
    <property type="entry name" value="alpha/beta hydrolase"/>
    <property type="match status" value="1"/>
</dbReference>
<dbReference type="SUPFAM" id="SSF53474">
    <property type="entry name" value="alpha/beta-Hydrolases"/>
    <property type="match status" value="1"/>
</dbReference>
<evidence type="ECO:0000313" key="1">
    <source>
        <dbReference type="EMBL" id="SEK70544.1"/>
    </source>
</evidence>
<keyword evidence="2" id="KW-1185">Reference proteome</keyword>
<name>A0A1H7J852_9ACTN</name>
<dbReference type="EMBL" id="FOBF01000002">
    <property type="protein sequence ID" value="SEK70544.1"/>
    <property type="molecule type" value="Genomic_DNA"/>
</dbReference>
<organism evidence="1 2">
    <name type="scientific">Nonomuraea pusilla</name>
    <dbReference type="NCBI Taxonomy" id="46177"/>
    <lineage>
        <taxon>Bacteria</taxon>
        <taxon>Bacillati</taxon>
        <taxon>Actinomycetota</taxon>
        <taxon>Actinomycetes</taxon>
        <taxon>Streptosporangiales</taxon>
        <taxon>Streptosporangiaceae</taxon>
        <taxon>Nonomuraea</taxon>
    </lineage>
</organism>